<evidence type="ECO:0000313" key="1">
    <source>
        <dbReference type="EMBL" id="MBC8597370.1"/>
    </source>
</evidence>
<accession>A0A926FFR6</accession>
<reference evidence="1" key="1">
    <citation type="submission" date="2020-08" db="EMBL/GenBank/DDBJ databases">
        <title>Genome public.</title>
        <authorList>
            <person name="Liu C."/>
            <person name="Sun Q."/>
        </authorList>
    </citation>
    <scope>NUCLEOTIDE SEQUENCE</scope>
    <source>
        <strain evidence="1">NSJ-50</strain>
    </source>
</reference>
<organism evidence="1 2">
    <name type="scientific">Qingrenia yutianensis</name>
    <dbReference type="NCBI Taxonomy" id="2763676"/>
    <lineage>
        <taxon>Bacteria</taxon>
        <taxon>Bacillati</taxon>
        <taxon>Bacillota</taxon>
        <taxon>Clostridia</taxon>
        <taxon>Eubacteriales</taxon>
        <taxon>Oscillospiraceae</taxon>
        <taxon>Qingrenia</taxon>
    </lineage>
</organism>
<name>A0A926FFR6_9FIRM</name>
<dbReference type="AlphaFoldDB" id="A0A926FFR6"/>
<comment type="caution">
    <text evidence="1">The sequence shown here is derived from an EMBL/GenBank/DDBJ whole genome shotgun (WGS) entry which is preliminary data.</text>
</comment>
<dbReference type="RefSeq" id="WP_262432658.1">
    <property type="nucleotide sequence ID" value="NZ_JACRTE010000025.1"/>
</dbReference>
<gene>
    <name evidence="1" type="ORF">H8706_10930</name>
</gene>
<sequence>MKDKITYSKCGDYYLPDLTVSDIKEYIIGKYGNLRRQFLKEHHKSYCALPAKVDTKKLQKTK</sequence>
<keyword evidence="2" id="KW-1185">Reference proteome</keyword>
<dbReference type="EMBL" id="JACRTE010000025">
    <property type="protein sequence ID" value="MBC8597370.1"/>
    <property type="molecule type" value="Genomic_DNA"/>
</dbReference>
<evidence type="ECO:0000313" key="2">
    <source>
        <dbReference type="Proteomes" id="UP000647416"/>
    </source>
</evidence>
<dbReference type="InterPro" id="IPR026989">
    <property type="entry name" value="TnpV"/>
</dbReference>
<proteinExistence type="predicted"/>
<dbReference type="Pfam" id="PF14198">
    <property type="entry name" value="TnpV"/>
    <property type="match status" value="1"/>
</dbReference>
<dbReference type="Proteomes" id="UP000647416">
    <property type="component" value="Unassembled WGS sequence"/>
</dbReference>
<protein>
    <submittedName>
        <fullName evidence="1">TnpV protein</fullName>
    </submittedName>
</protein>